<gene>
    <name evidence="9" type="ORF">KDU71_14150</name>
</gene>
<dbReference type="SUPFAM" id="SSF56935">
    <property type="entry name" value="Porins"/>
    <property type="match status" value="1"/>
</dbReference>
<dbReference type="AlphaFoldDB" id="A0A941IYP5"/>
<dbReference type="InterPro" id="IPR008969">
    <property type="entry name" value="CarboxyPept-like_regulatory"/>
</dbReference>
<dbReference type="PROSITE" id="PS52016">
    <property type="entry name" value="TONB_DEPENDENT_REC_3"/>
    <property type="match status" value="1"/>
</dbReference>
<evidence type="ECO:0000256" key="4">
    <source>
        <dbReference type="ARBA" id="ARBA00022692"/>
    </source>
</evidence>
<dbReference type="Proteomes" id="UP000679220">
    <property type="component" value="Unassembled WGS sequence"/>
</dbReference>
<organism evidence="9 10">
    <name type="scientific">Carboxylicivirga sediminis</name>
    <dbReference type="NCBI Taxonomy" id="2006564"/>
    <lineage>
        <taxon>Bacteria</taxon>
        <taxon>Pseudomonadati</taxon>
        <taxon>Bacteroidota</taxon>
        <taxon>Bacteroidia</taxon>
        <taxon>Marinilabiliales</taxon>
        <taxon>Marinilabiliaceae</taxon>
        <taxon>Carboxylicivirga</taxon>
    </lineage>
</organism>
<sequence>MSQQIIVQAQNEPLNLVLIQIRDDYNFNLSFNDTELSKYSVTIDEEFNSIEEAFNSLLASTPVMWKKTTKGYIFITKDEEFVLKKEYLLSGTIIDNTNNESLPYSHVNINSINLLTGEYGKFNFKSSTDSIFSIRISYVGYHIADTVLKAGLNHRIRLMPKDIEINEVVVSAYSKIFYDESGNKAGLLRINHKSALSIPGSGDNSVFSVLRLQPGILASGEQSNNLVIWGSYSGQSSVLFDGITLFGLKSYSDNISAVNPYLAKDIRIHKGAFDASQGERVGGIVDITGYDGSKSQFSAKLNLNNSTVNLVAEVPLSQKISVIAAYRQTYYNLYLDSDLKLKEPSTGMQMNNGVPVNPNYLFRDGNFKISGITENGDSYFVSSYLGQDKFSYSVDQNHMNSIISQNVDEYYSQSGISGSYNKNWHGKGSSKIGIAYSFLDTKLTDKQSSSTFLMHGNNHSRNNTLNNYVGEFKLTLKNRLLLLGKHELEFGGGISRNSASTLLSTSNSIQNTLSGEKYADILTVFAQNKFSFGKKLEITPGFRINYFSNQHKAYNQPRLNAGFYPNDKWKINISWGIYNQFVHRNSIIDENNNFSNIWMISNNHSIPVLSSKHAALGAGYIKDGFSVNIEAFNKETDNLTRILRKNTSLTVYTGKAKAKGLDFKIKQEYKGNSFWVAYTLSQVREWFPYFSTNEFQDAPHHQEHELKFSGILNLHPFILSANYVYGSGFMQNENRNSKPFPYKRADIMAKYKFTPGKLHVQCGISILNIFNYSNVRITDVTQIPTDNMSSVNVYYNAVPFSPFVFINITI</sequence>
<keyword evidence="2 7" id="KW-0813">Transport</keyword>
<dbReference type="Gene3D" id="2.170.130.10">
    <property type="entry name" value="TonB-dependent receptor, plug domain"/>
    <property type="match status" value="1"/>
</dbReference>
<comment type="similarity">
    <text evidence="7">Belongs to the TonB-dependent receptor family.</text>
</comment>
<dbReference type="SUPFAM" id="SSF49464">
    <property type="entry name" value="Carboxypeptidase regulatory domain-like"/>
    <property type="match status" value="1"/>
</dbReference>
<accession>A0A941IYP5</accession>
<keyword evidence="4 7" id="KW-0812">Transmembrane</keyword>
<proteinExistence type="inferred from homology"/>
<keyword evidence="9" id="KW-0675">Receptor</keyword>
<reference evidence="9" key="1">
    <citation type="journal article" date="2018" name="Int. J. Syst. Evol. Microbiol.">
        <title>Carboxylicivirga sediminis sp. nov., isolated from coastal sediment.</title>
        <authorList>
            <person name="Wang F.Q."/>
            <person name="Ren L.H."/>
            <person name="Zou R.J."/>
            <person name="Sun Y.Z."/>
            <person name="Liu X.J."/>
            <person name="Jiang F."/>
            <person name="Liu L.J."/>
        </authorList>
    </citation>
    <scope>NUCLEOTIDE SEQUENCE</scope>
    <source>
        <strain evidence="9">JR1</strain>
    </source>
</reference>
<keyword evidence="10" id="KW-1185">Reference proteome</keyword>
<keyword evidence="3 7" id="KW-1134">Transmembrane beta strand</keyword>
<feature type="domain" description="TonB-dependent receptor plug" evidence="8">
    <location>
        <begin position="199"/>
        <end position="281"/>
    </location>
</feature>
<evidence type="ECO:0000256" key="6">
    <source>
        <dbReference type="ARBA" id="ARBA00023237"/>
    </source>
</evidence>
<keyword evidence="5 7" id="KW-0472">Membrane</keyword>
<keyword evidence="6 7" id="KW-0998">Cell outer membrane</keyword>
<dbReference type="Pfam" id="PF07715">
    <property type="entry name" value="Plug"/>
    <property type="match status" value="1"/>
</dbReference>
<evidence type="ECO:0000256" key="1">
    <source>
        <dbReference type="ARBA" id="ARBA00004571"/>
    </source>
</evidence>
<protein>
    <submittedName>
        <fullName evidence="9">TonB-dependent receptor</fullName>
    </submittedName>
</protein>
<dbReference type="Gene3D" id="2.40.170.20">
    <property type="entry name" value="TonB-dependent receptor, beta-barrel domain"/>
    <property type="match status" value="1"/>
</dbReference>
<evidence type="ECO:0000256" key="7">
    <source>
        <dbReference type="PROSITE-ProRule" id="PRU01360"/>
    </source>
</evidence>
<name>A0A941IYP5_9BACT</name>
<comment type="subcellular location">
    <subcellularLocation>
        <location evidence="1 7">Cell outer membrane</location>
        <topology evidence="1 7">Multi-pass membrane protein</topology>
    </subcellularLocation>
</comment>
<evidence type="ECO:0000259" key="8">
    <source>
        <dbReference type="Pfam" id="PF07715"/>
    </source>
</evidence>
<evidence type="ECO:0000256" key="2">
    <source>
        <dbReference type="ARBA" id="ARBA00022448"/>
    </source>
</evidence>
<dbReference type="EMBL" id="JAGTAR010000022">
    <property type="protein sequence ID" value="MBR8536714.1"/>
    <property type="molecule type" value="Genomic_DNA"/>
</dbReference>
<evidence type="ECO:0000313" key="9">
    <source>
        <dbReference type="EMBL" id="MBR8536714.1"/>
    </source>
</evidence>
<dbReference type="GO" id="GO:0009279">
    <property type="term" value="C:cell outer membrane"/>
    <property type="evidence" value="ECO:0007669"/>
    <property type="project" value="UniProtKB-SubCell"/>
</dbReference>
<dbReference type="RefSeq" id="WP_212191742.1">
    <property type="nucleotide sequence ID" value="NZ_JAGTAR010000022.1"/>
</dbReference>
<dbReference type="InterPro" id="IPR036942">
    <property type="entry name" value="Beta-barrel_TonB_sf"/>
</dbReference>
<dbReference type="InterPro" id="IPR037066">
    <property type="entry name" value="Plug_dom_sf"/>
</dbReference>
<dbReference type="Pfam" id="PF13715">
    <property type="entry name" value="CarbopepD_reg_2"/>
    <property type="match status" value="1"/>
</dbReference>
<evidence type="ECO:0000313" key="10">
    <source>
        <dbReference type="Proteomes" id="UP000679220"/>
    </source>
</evidence>
<reference evidence="9" key="2">
    <citation type="submission" date="2021-04" db="EMBL/GenBank/DDBJ databases">
        <authorList>
            <person name="Zhang T."/>
            <person name="Zhang Y."/>
            <person name="Lu D."/>
            <person name="Zuo D."/>
            <person name="Du Z."/>
        </authorList>
    </citation>
    <scope>NUCLEOTIDE SEQUENCE</scope>
    <source>
        <strain evidence="9">JR1</strain>
    </source>
</reference>
<evidence type="ECO:0000256" key="5">
    <source>
        <dbReference type="ARBA" id="ARBA00023136"/>
    </source>
</evidence>
<dbReference type="InterPro" id="IPR039426">
    <property type="entry name" value="TonB-dep_rcpt-like"/>
</dbReference>
<comment type="caution">
    <text evidence="9">The sequence shown here is derived from an EMBL/GenBank/DDBJ whole genome shotgun (WGS) entry which is preliminary data.</text>
</comment>
<evidence type="ECO:0000256" key="3">
    <source>
        <dbReference type="ARBA" id="ARBA00022452"/>
    </source>
</evidence>
<dbReference type="InterPro" id="IPR012910">
    <property type="entry name" value="Plug_dom"/>
</dbReference>